<name>A0A840L6N1_9BURK</name>
<feature type="domain" description="Ice-binding protein C-terminal" evidence="3">
    <location>
        <begin position="167"/>
        <end position="188"/>
    </location>
</feature>
<proteinExistence type="predicted"/>
<evidence type="ECO:0000259" key="2">
    <source>
        <dbReference type="Pfam" id="PF00963"/>
    </source>
</evidence>
<feature type="domain" description="Cohesin" evidence="2">
    <location>
        <begin position="43"/>
        <end position="161"/>
    </location>
</feature>
<dbReference type="NCBIfam" id="TIGR02595">
    <property type="entry name" value="PEP_CTERM"/>
    <property type="match status" value="1"/>
</dbReference>
<dbReference type="InterPro" id="IPR013424">
    <property type="entry name" value="Ice-binding_C"/>
</dbReference>
<dbReference type="InterPro" id="IPR002102">
    <property type="entry name" value="Cohesin_dom"/>
</dbReference>
<keyword evidence="1" id="KW-0732">Signal</keyword>
<dbReference type="GO" id="GO:0000272">
    <property type="term" value="P:polysaccharide catabolic process"/>
    <property type="evidence" value="ECO:0007669"/>
    <property type="project" value="InterPro"/>
</dbReference>
<dbReference type="RefSeq" id="WP_184298721.1">
    <property type="nucleotide sequence ID" value="NZ_JACHLP010000003.1"/>
</dbReference>
<reference evidence="4 5" key="1">
    <citation type="submission" date="2020-08" db="EMBL/GenBank/DDBJ databases">
        <title>Functional genomics of gut bacteria from endangered species of beetles.</title>
        <authorList>
            <person name="Carlos-Shanley C."/>
        </authorList>
    </citation>
    <scope>NUCLEOTIDE SEQUENCE [LARGE SCALE GENOMIC DNA]</scope>
    <source>
        <strain evidence="4 5">S00239</strain>
    </source>
</reference>
<evidence type="ECO:0000313" key="4">
    <source>
        <dbReference type="EMBL" id="MBB4843451.1"/>
    </source>
</evidence>
<gene>
    <name evidence="4" type="ORF">HNP55_001970</name>
</gene>
<evidence type="ECO:0000256" key="1">
    <source>
        <dbReference type="SAM" id="SignalP"/>
    </source>
</evidence>
<comment type="caution">
    <text evidence="4">The sequence shown here is derived from an EMBL/GenBank/DDBJ whole genome shotgun (WGS) entry which is preliminary data.</text>
</comment>
<dbReference type="AlphaFoldDB" id="A0A840L6N1"/>
<sequence>MHRSQFWKKTLGAALIFGAFAGQALAANPVLSLQSTPTPGVLGSNVAVDVLIAGISDLYGYQFSLSFDPALLHFSSASEGAFLSGGGSTFWNPGSVDNSLGQISFTFNSLIGSIPGVSGDGVLARFNFQVTGVGNSALNFSDVLLLNSQLAELPVQINNGSLATVNAVPEPSTWLMLGAGLAGLGLLRSRSKRPTEAAPA</sequence>
<dbReference type="Pfam" id="PF00963">
    <property type="entry name" value="Cohesin"/>
    <property type="match status" value="1"/>
</dbReference>
<dbReference type="Gene3D" id="2.60.40.680">
    <property type="match status" value="1"/>
</dbReference>
<dbReference type="EMBL" id="JACHLP010000003">
    <property type="protein sequence ID" value="MBB4843451.1"/>
    <property type="molecule type" value="Genomic_DNA"/>
</dbReference>
<dbReference type="CDD" id="cd08547">
    <property type="entry name" value="Type_II_cohesin"/>
    <property type="match status" value="1"/>
</dbReference>
<dbReference type="InterPro" id="IPR008965">
    <property type="entry name" value="CBM2/CBM3_carb-bd_dom_sf"/>
</dbReference>
<organism evidence="4 5">
    <name type="scientific">Roseateles oligotrophus</name>
    <dbReference type="NCBI Taxonomy" id="1769250"/>
    <lineage>
        <taxon>Bacteria</taxon>
        <taxon>Pseudomonadati</taxon>
        <taxon>Pseudomonadota</taxon>
        <taxon>Betaproteobacteria</taxon>
        <taxon>Burkholderiales</taxon>
        <taxon>Sphaerotilaceae</taxon>
        <taxon>Roseateles</taxon>
    </lineage>
</organism>
<evidence type="ECO:0000313" key="5">
    <source>
        <dbReference type="Proteomes" id="UP000562027"/>
    </source>
</evidence>
<feature type="chain" id="PRO_5032541109" description="Secreted protein with PEP-CTERM sorting signal" evidence="1">
    <location>
        <begin position="27"/>
        <end position="200"/>
    </location>
</feature>
<dbReference type="Pfam" id="PF07589">
    <property type="entry name" value="PEP-CTERM"/>
    <property type="match status" value="1"/>
</dbReference>
<feature type="signal peptide" evidence="1">
    <location>
        <begin position="1"/>
        <end position="26"/>
    </location>
</feature>
<evidence type="ECO:0008006" key="6">
    <source>
        <dbReference type="Google" id="ProtNLM"/>
    </source>
</evidence>
<dbReference type="SUPFAM" id="SSF49384">
    <property type="entry name" value="Carbohydrate-binding domain"/>
    <property type="match status" value="1"/>
</dbReference>
<evidence type="ECO:0000259" key="3">
    <source>
        <dbReference type="Pfam" id="PF07589"/>
    </source>
</evidence>
<keyword evidence="5" id="KW-1185">Reference proteome</keyword>
<dbReference type="Proteomes" id="UP000562027">
    <property type="component" value="Unassembled WGS sequence"/>
</dbReference>
<accession>A0A840L6N1</accession>
<protein>
    <recommendedName>
        <fullName evidence="6">Secreted protein with PEP-CTERM sorting signal</fullName>
    </recommendedName>
</protein>
<dbReference type="GO" id="GO:0030246">
    <property type="term" value="F:carbohydrate binding"/>
    <property type="evidence" value="ECO:0007669"/>
    <property type="project" value="InterPro"/>
</dbReference>